<feature type="region of interest" description="Disordered" evidence="2">
    <location>
        <begin position="103"/>
        <end position="185"/>
    </location>
</feature>
<accession>A0ABD0XKA8</accession>
<feature type="region of interest" description="Disordered" evidence="2">
    <location>
        <begin position="783"/>
        <end position="808"/>
    </location>
</feature>
<feature type="region of interest" description="Disordered" evidence="2">
    <location>
        <begin position="214"/>
        <end position="233"/>
    </location>
</feature>
<evidence type="ECO:0000313" key="5">
    <source>
        <dbReference type="Proteomes" id="UP001557470"/>
    </source>
</evidence>
<feature type="compositionally biased region" description="Basic and acidic residues" evidence="2">
    <location>
        <begin position="547"/>
        <end position="558"/>
    </location>
</feature>
<reference evidence="4 5" key="1">
    <citation type="submission" date="2024-06" db="EMBL/GenBank/DDBJ databases">
        <authorList>
            <person name="Pan Q."/>
            <person name="Wen M."/>
            <person name="Jouanno E."/>
            <person name="Zahm M."/>
            <person name="Klopp C."/>
            <person name="Cabau C."/>
            <person name="Louis A."/>
            <person name="Berthelot C."/>
            <person name="Parey E."/>
            <person name="Roest Crollius H."/>
            <person name="Montfort J."/>
            <person name="Robinson-Rechavi M."/>
            <person name="Bouchez O."/>
            <person name="Lampietro C."/>
            <person name="Lopez Roques C."/>
            <person name="Donnadieu C."/>
            <person name="Postlethwait J."/>
            <person name="Bobe J."/>
            <person name="Verreycken H."/>
            <person name="Guiguen Y."/>
        </authorList>
    </citation>
    <scope>NUCLEOTIDE SEQUENCE [LARGE SCALE GENOMIC DNA]</scope>
    <source>
        <strain evidence="4">Up_M1</strain>
        <tissue evidence="4">Testis</tissue>
    </source>
</reference>
<name>A0ABD0XKA8_UMBPY</name>
<comment type="caution">
    <text evidence="4">The sequence shown here is derived from an EMBL/GenBank/DDBJ whole genome shotgun (WGS) entry which is preliminary data.</text>
</comment>
<feature type="region of interest" description="Disordered" evidence="2">
    <location>
        <begin position="662"/>
        <end position="734"/>
    </location>
</feature>
<feature type="compositionally biased region" description="Low complexity" evidence="2">
    <location>
        <begin position="304"/>
        <end position="315"/>
    </location>
</feature>
<evidence type="ECO:0000313" key="4">
    <source>
        <dbReference type="EMBL" id="KAL1021014.1"/>
    </source>
</evidence>
<dbReference type="InterPro" id="IPR039303">
    <property type="entry name" value="CCDC50"/>
</dbReference>
<feature type="compositionally biased region" description="Basic and acidic residues" evidence="2">
    <location>
        <begin position="280"/>
        <end position="303"/>
    </location>
</feature>
<dbReference type="EMBL" id="JAGEUA010000001">
    <property type="protein sequence ID" value="KAL1021014.1"/>
    <property type="molecule type" value="Genomic_DNA"/>
</dbReference>
<evidence type="ECO:0000259" key="3">
    <source>
        <dbReference type="Pfam" id="PF15295"/>
    </source>
</evidence>
<evidence type="ECO:0000256" key="2">
    <source>
        <dbReference type="SAM" id="MobiDB-lite"/>
    </source>
</evidence>
<keyword evidence="1" id="KW-0175">Coiled coil</keyword>
<protein>
    <recommendedName>
        <fullName evidence="3">Coiled-coil domain-containing protein</fullName>
    </recommendedName>
</protein>
<dbReference type="Proteomes" id="UP001557470">
    <property type="component" value="Unassembled WGS sequence"/>
</dbReference>
<sequence>MTELEIDKSHLPRVQDVCHVFAVLEDGALAHNLQEQEIEQYYTTNIQKNQLVQKDIRIAKRLQEEEEEQRGEHRALLSQASRQLEEQDSEYAQMIQQEIQRCAEEEARRREHEDQEMAKRIQEEEERASQMSSGQETNSADCGSIPASPTSRPHQPALLPASPTSPTHQPAVSTSPSQGVLQCQSATSRWQYSPTNSHAQATAETMSESYMTAGQNNRCLSSRNSPPRRLRNDLQPPPYDWASGGDADAVFLEHLPPSLPCRLEKRLTAPPGGRVAPVHHPQERSRRHGSFREVGGREEEARLRSQQGRGSQGSRAGVWDRNRRVDAGHEREASSEVWRGRRYSSGTCEAPQSMQNREPIRRSWTYRETSDNKQVRFQDDASRRCRSHHGDRRRPVNVWELIAHDLKERGMTVEQPFYRGSLSPGRGSVGEVQVHAGGSAVVDSHGESIHQMAFQRAVSSRRSYHGDVRARSRASQSSAHSGRGHVVGERPTAENLSMDAKGLGLYEDTGLRSGGGQLGSRGHRRHHSERRARRRERTQEEQTSSEEEARERRGERPPPPRRVPQRSQSFCSRDASVRARPWHAPRAGPLLQTEDGACLDLAELEQVLKDEELARRLQEEEDRLLRTSPPAHPRSTLRVSVPDGDFRLAQVAQDEEIAHFIQKQEIKSKHQSHDLDRPDSWREQHDLADPHERRNARERQVVSSCQMRERLDSEGLQSPTDDQSPSPTTLPQQSIRNIVEDLDPTFKARRQVKDSLRVGPTISGLSSCQSLPTPDSVLHVSMEEPTFVPPTKRQTEKSGHTKSKEKRENWALQFKW</sequence>
<organism evidence="4 5">
    <name type="scientific">Umbra pygmaea</name>
    <name type="common">Eastern mudminnow</name>
    <dbReference type="NCBI Taxonomy" id="75934"/>
    <lineage>
        <taxon>Eukaryota</taxon>
        <taxon>Metazoa</taxon>
        <taxon>Chordata</taxon>
        <taxon>Craniata</taxon>
        <taxon>Vertebrata</taxon>
        <taxon>Euteleostomi</taxon>
        <taxon>Actinopterygii</taxon>
        <taxon>Neopterygii</taxon>
        <taxon>Teleostei</taxon>
        <taxon>Protacanthopterygii</taxon>
        <taxon>Esociformes</taxon>
        <taxon>Umbridae</taxon>
        <taxon>Umbra</taxon>
    </lineage>
</organism>
<feature type="compositionally biased region" description="Low complexity" evidence="2">
    <location>
        <begin position="216"/>
        <end position="227"/>
    </location>
</feature>
<feature type="region of interest" description="Disordered" evidence="2">
    <location>
        <begin position="453"/>
        <end position="590"/>
    </location>
</feature>
<keyword evidence="5" id="KW-1185">Reference proteome</keyword>
<feature type="compositionally biased region" description="Polar residues" evidence="2">
    <location>
        <begin position="715"/>
        <end position="734"/>
    </location>
</feature>
<feature type="compositionally biased region" description="Polar residues" evidence="2">
    <location>
        <begin position="129"/>
        <end position="153"/>
    </location>
</feature>
<dbReference type="PANTHER" id="PTHR22115">
    <property type="entry name" value="C3ORF6 PROTEIN-RELATED"/>
    <property type="match status" value="1"/>
</dbReference>
<feature type="region of interest" description="Disordered" evidence="2">
    <location>
        <begin position="64"/>
        <end position="87"/>
    </location>
</feature>
<dbReference type="Pfam" id="PF15295">
    <property type="entry name" value="CCDC50_N"/>
    <property type="match status" value="1"/>
</dbReference>
<feature type="compositionally biased region" description="Basic and acidic residues" evidence="2">
    <location>
        <begin position="103"/>
        <end position="122"/>
    </location>
</feature>
<dbReference type="AlphaFoldDB" id="A0ABD0XKA8"/>
<dbReference type="PANTHER" id="PTHR22115:SF5">
    <property type="entry name" value="COILED-COIL DOMAIN-CONTAINING PROTEIN 50-LIKE ISOFORM X1"/>
    <property type="match status" value="1"/>
</dbReference>
<feature type="region of interest" description="Disordered" evidence="2">
    <location>
        <begin position="267"/>
        <end position="318"/>
    </location>
</feature>
<evidence type="ECO:0000256" key="1">
    <source>
        <dbReference type="ARBA" id="ARBA00023054"/>
    </source>
</evidence>
<feature type="domain" description="Coiled-coil" evidence="3">
    <location>
        <begin position="5"/>
        <end position="128"/>
    </location>
</feature>
<gene>
    <name evidence="4" type="ORF">UPYG_G00007590</name>
</gene>
<proteinExistence type="predicted"/>
<feature type="compositionally biased region" description="Basic and acidic residues" evidence="2">
    <location>
        <begin position="662"/>
        <end position="700"/>
    </location>
</feature>
<feature type="compositionally biased region" description="Basic residues" evidence="2">
    <location>
        <begin position="521"/>
        <end position="536"/>
    </location>
</feature>
<dbReference type="InterPro" id="IPR029311">
    <property type="entry name" value="CCDC50_N"/>
</dbReference>
<feature type="compositionally biased region" description="Polar residues" evidence="2">
    <location>
        <begin position="162"/>
        <end position="185"/>
    </location>
</feature>